<gene>
    <name evidence="4" type="ORF">WKR92_13745</name>
</gene>
<feature type="chain" id="PRO_5045100760" evidence="2">
    <location>
        <begin position="23"/>
        <end position="459"/>
    </location>
</feature>
<name>A0ABV5CH59_9SPHI</name>
<keyword evidence="5" id="KW-1185">Reference proteome</keyword>
<dbReference type="PANTHER" id="PTHR43818:SF11">
    <property type="entry name" value="BCDNA.GH03377"/>
    <property type="match status" value="1"/>
</dbReference>
<dbReference type="PROSITE" id="PS51257">
    <property type="entry name" value="PROKAR_LIPOPROTEIN"/>
    <property type="match status" value="1"/>
</dbReference>
<proteinExistence type="predicted"/>
<keyword evidence="1" id="KW-0560">Oxidoreductase</keyword>
<dbReference type="Proteomes" id="UP001580928">
    <property type="component" value="Unassembled WGS sequence"/>
</dbReference>
<dbReference type="InterPro" id="IPR032459">
    <property type="entry name" value="Oxidoreduct_C"/>
</dbReference>
<dbReference type="RefSeq" id="WP_375558421.1">
    <property type="nucleotide sequence ID" value="NZ_JBBVGT010000003.1"/>
</dbReference>
<accession>A0ABV5CH59</accession>
<keyword evidence="2" id="KW-0732">Signal</keyword>
<comment type="caution">
    <text evidence="4">The sequence shown here is derived from an EMBL/GenBank/DDBJ whole genome shotgun (WGS) entry which is preliminary data.</text>
</comment>
<evidence type="ECO:0000313" key="5">
    <source>
        <dbReference type="Proteomes" id="UP001580928"/>
    </source>
</evidence>
<dbReference type="SUPFAM" id="SSF51735">
    <property type="entry name" value="NAD(P)-binding Rossmann-fold domains"/>
    <property type="match status" value="1"/>
</dbReference>
<dbReference type="Pfam" id="PF16490">
    <property type="entry name" value="Oxidoreduct_C"/>
    <property type="match status" value="1"/>
</dbReference>
<evidence type="ECO:0000313" key="4">
    <source>
        <dbReference type="EMBL" id="MFB5946891.1"/>
    </source>
</evidence>
<dbReference type="InterPro" id="IPR050463">
    <property type="entry name" value="Gfo/Idh/MocA_oxidrdct_glycsds"/>
</dbReference>
<reference evidence="4 5" key="1">
    <citation type="submission" date="2024-04" db="EMBL/GenBank/DDBJ databases">
        <title>Albibacterium profundi sp. nov., isolated from sediment of the Challenger Deep of Mariana Trench.</title>
        <authorList>
            <person name="Wang Y."/>
        </authorList>
    </citation>
    <scope>NUCLEOTIDE SEQUENCE [LARGE SCALE GENOMIC DNA]</scope>
    <source>
        <strain evidence="4 5">RHL897</strain>
    </source>
</reference>
<dbReference type="PANTHER" id="PTHR43818">
    <property type="entry name" value="BCDNA.GH03377"/>
    <property type="match status" value="1"/>
</dbReference>
<evidence type="ECO:0000259" key="3">
    <source>
        <dbReference type="Pfam" id="PF16490"/>
    </source>
</evidence>
<protein>
    <submittedName>
        <fullName evidence="4">Oxidoreductase C-terminal domain-containing protein</fullName>
    </submittedName>
</protein>
<feature type="domain" description="Putative oxidoreductase C-terminal" evidence="3">
    <location>
        <begin position="179"/>
        <end position="456"/>
    </location>
</feature>
<evidence type="ECO:0000256" key="1">
    <source>
        <dbReference type="ARBA" id="ARBA00023002"/>
    </source>
</evidence>
<sequence>MKKIYLILTVLFAAGCSGSSNNNSSDEMNSKVKLMTLAPGHFHAALVQKSMYADVDSTVHVYAPEGAELDAHMALIKQYNSDSDKPTAWKEAVYTGSDYFEKMLEEKAGNVVVLAGNNRDKINYIDQSIAAGFNVLADKPMAIDRAGFEVLKTAFDKAKEQDLLLYDIMTERYEITTMLQKEFSLLKDVYGEQEMGTEDNPAVTKESVHHFFKYVSGNPLTRPAWFFDVAQQGEGIVDVTTHLVDMIQWSLFPGEVIDYTRDINMLSAKRWPTTMSREQFQEATKQSDYPDYLHKDVVGDSLKVYSNGEMNYTLKGVHTKVSVIWNFQAPEGTGDTHYSIMRGSKTNLVIRQGADQGYKPALYIEPVEGKTDAYKEALLIGLKTIQEKFPGVELKEYDKGWEVLVPDEYKVGHEAHFAQVTEKYLEYLKKGNMPDWEVPNMIAKYYTTTEALELAKEGQ</sequence>
<dbReference type="EMBL" id="JBBVGT010000003">
    <property type="protein sequence ID" value="MFB5946891.1"/>
    <property type="molecule type" value="Genomic_DNA"/>
</dbReference>
<dbReference type="Gene3D" id="3.40.50.720">
    <property type="entry name" value="NAD(P)-binding Rossmann-like Domain"/>
    <property type="match status" value="1"/>
</dbReference>
<organism evidence="4 5">
    <name type="scientific">Albibacterium profundi</name>
    <dbReference type="NCBI Taxonomy" id="3134906"/>
    <lineage>
        <taxon>Bacteria</taxon>
        <taxon>Pseudomonadati</taxon>
        <taxon>Bacteroidota</taxon>
        <taxon>Sphingobacteriia</taxon>
        <taxon>Sphingobacteriales</taxon>
        <taxon>Sphingobacteriaceae</taxon>
        <taxon>Albibacterium</taxon>
    </lineage>
</organism>
<dbReference type="InterPro" id="IPR036291">
    <property type="entry name" value="NAD(P)-bd_dom_sf"/>
</dbReference>
<feature type="signal peptide" evidence="2">
    <location>
        <begin position="1"/>
        <end position="22"/>
    </location>
</feature>
<evidence type="ECO:0000256" key="2">
    <source>
        <dbReference type="SAM" id="SignalP"/>
    </source>
</evidence>